<protein>
    <submittedName>
        <fullName evidence="2">Uncharacterized protein YneR</fullName>
    </submittedName>
</protein>
<name>A0ABS4IAP4_9BACI</name>
<dbReference type="RefSeq" id="WP_209461200.1">
    <property type="nucleotide sequence ID" value="NZ_CP110224.1"/>
</dbReference>
<proteinExistence type="inferred from homology"/>
<evidence type="ECO:0000313" key="2">
    <source>
        <dbReference type="EMBL" id="MBP1967950.1"/>
    </source>
</evidence>
<dbReference type="Proteomes" id="UP001519345">
    <property type="component" value="Unassembled WGS sequence"/>
</dbReference>
<evidence type="ECO:0000313" key="3">
    <source>
        <dbReference type="Proteomes" id="UP001519345"/>
    </source>
</evidence>
<comment type="similarity">
    <text evidence="1">Belongs to the HesB/IscA family.</text>
</comment>
<reference evidence="2 3" key="1">
    <citation type="submission" date="2021-03" db="EMBL/GenBank/DDBJ databases">
        <title>Genomic Encyclopedia of Type Strains, Phase IV (KMG-IV): sequencing the most valuable type-strain genomes for metagenomic binning, comparative biology and taxonomic classification.</title>
        <authorList>
            <person name="Goeker M."/>
        </authorList>
    </citation>
    <scope>NUCLEOTIDE SEQUENCE [LARGE SCALE GENOMIC DNA]</scope>
    <source>
        <strain evidence="2 3">DSM 25609</strain>
    </source>
</reference>
<dbReference type="PIRSF" id="PIRSF034852">
    <property type="entry name" value="UCP034852"/>
    <property type="match status" value="1"/>
</dbReference>
<gene>
    <name evidence="2" type="ORF">J2Z83_000042</name>
</gene>
<dbReference type="SUPFAM" id="SSF89360">
    <property type="entry name" value="HesB-like domain"/>
    <property type="match status" value="1"/>
</dbReference>
<organism evidence="2 3">
    <name type="scientific">Virgibacillus natechei</name>
    <dbReference type="NCBI Taxonomy" id="1216297"/>
    <lineage>
        <taxon>Bacteria</taxon>
        <taxon>Bacillati</taxon>
        <taxon>Bacillota</taxon>
        <taxon>Bacilli</taxon>
        <taxon>Bacillales</taxon>
        <taxon>Bacillaceae</taxon>
        <taxon>Virgibacillus</taxon>
    </lineage>
</organism>
<sequence>MKLQISKEAAKWYQKELDITEPTYLRFYVRYGGFGGNIPGFSLGIKKENPENIYSSAEIDNIIFYIESKDVWYFEDNDLKINMNRKLMEPDFKYI</sequence>
<dbReference type="EMBL" id="JAGGKX010000001">
    <property type="protein sequence ID" value="MBP1967950.1"/>
    <property type="molecule type" value="Genomic_DNA"/>
</dbReference>
<dbReference type="InterPro" id="IPR035903">
    <property type="entry name" value="HesB-like_dom_sf"/>
</dbReference>
<dbReference type="InterPro" id="IPR008326">
    <property type="entry name" value="PdhI-like"/>
</dbReference>
<evidence type="ECO:0000256" key="1">
    <source>
        <dbReference type="ARBA" id="ARBA00006718"/>
    </source>
</evidence>
<accession>A0ABS4IAP4</accession>
<comment type="caution">
    <text evidence="2">The sequence shown here is derived from an EMBL/GenBank/DDBJ whole genome shotgun (WGS) entry which is preliminary data.</text>
</comment>
<keyword evidence="3" id="KW-1185">Reference proteome</keyword>